<dbReference type="Proteomes" id="UP000266389">
    <property type="component" value="Unassembled WGS sequence"/>
</dbReference>
<gene>
    <name evidence="1" type="ORF">D0433_09850</name>
</gene>
<evidence type="ECO:0000313" key="2">
    <source>
        <dbReference type="Proteomes" id="UP000266389"/>
    </source>
</evidence>
<accession>A0A395LYQ4</accession>
<dbReference type="AlphaFoldDB" id="A0A395LYQ4"/>
<organism evidence="1 2">
    <name type="scientific">Candidatus Thermochlorobacter aerophilus</name>
    <dbReference type="NCBI Taxonomy" id="1868324"/>
    <lineage>
        <taxon>Bacteria</taxon>
        <taxon>Pseudomonadati</taxon>
        <taxon>Chlorobiota</taxon>
        <taxon>Chlorobiia</taxon>
        <taxon>Chlorobiales</taxon>
        <taxon>Candidatus Thermochlorobacteriaceae</taxon>
        <taxon>Candidatus Thermochlorobacter</taxon>
    </lineage>
</organism>
<evidence type="ECO:0008006" key="3">
    <source>
        <dbReference type="Google" id="ProtNLM"/>
    </source>
</evidence>
<comment type="caution">
    <text evidence="1">The sequence shown here is derived from an EMBL/GenBank/DDBJ whole genome shotgun (WGS) entry which is preliminary data.</text>
</comment>
<reference evidence="1 2" key="1">
    <citation type="journal article" date="2011" name="ISME J.">
        <title>Community ecology of hot spring cyanobacterial mats: predominant populations and their functional potential.</title>
        <authorList>
            <person name="Klatt C.G."/>
            <person name="Wood J.M."/>
            <person name="Rusch D.B."/>
            <person name="Bateson M.M."/>
            <person name="Hamamura N."/>
            <person name="Heidelberg J.F."/>
            <person name="Grossman A.R."/>
            <person name="Bhaya D."/>
            <person name="Cohan F.M."/>
            <person name="Kuhl M."/>
            <person name="Bryant D.A."/>
            <person name="Ward D.M."/>
        </authorList>
    </citation>
    <scope>NUCLEOTIDE SEQUENCE [LARGE SCALE GENOMIC DNA]</scope>
    <source>
        <strain evidence="1">OS</strain>
    </source>
</reference>
<evidence type="ECO:0000313" key="1">
    <source>
        <dbReference type="EMBL" id="RFM23663.1"/>
    </source>
</evidence>
<proteinExistence type="predicted"/>
<name>A0A395LYQ4_9BACT</name>
<dbReference type="EMBL" id="PHFL01000060">
    <property type="protein sequence ID" value="RFM23663.1"/>
    <property type="molecule type" value="Genomic_DNA"/>
</dbReference>
<protein>
    <recommendedName>
        <fullName evidence="3">PepSY domain-containing protein</fullName>
    </recommendedName>
</protein>
<sequence length="86" mass="9900">MVDFKEAAQKALSHFRDVIQSAAYQNICVEEIEKSEDGQFWFVTIGYDAPTNDSSYALSNTVRRYKVFKVDILTEEVVSMKVRNLD</sequence>